<accession>A0A3M6YN88</accession>
<dbReference type="PANTHER" id="PTHR42085:SF1">
    <property type="entry name" value="F-BOX DOMAIN-CONTAINING PROTEIN"/>
    <property type="match status" value="1"/>
</dbReference>
<dbReference type="PANTHER" id="PTHR42085">
    <property type="entry name" value="F-BOX DOMAIN-CONTAINING PROTEIN"/>
    <property type="match status" value="1"/>
</dbReference>
<feature type="chain" id="PRO_5018226238" description="F-box domain-containing protein" evidence="1">
    <location>
        <begin position="17"/>
        <end position="235"/>
    </location>
</feature>
<proteinExistence type="predicted"/>
<reference evidence="2 3" key="1">
    <citation type="journal article" date="2018" name="BMC Genomics">
        <title>Genomic evidence for intraspecific hybridization in a clonal and extremely halotolerant yeast.</title>
        <authorList>
            <person name="Gostincar C."/>
            <person name="Stajich J.E."/>
            <person name="Zupancic J."/>
            <person name="Zalar P."/>
            <person name="Gunde-Cimerman N."/>
        </authorList>
    </citation>
    <scope>NUCLEOTIDE SEQUENCE [LARGE SCALE GENOMIC DNA]</scope>
    <source>
        <strain evidence="2 3">EXF-6654</strain>
    </source>
</reference>
<dbReference type="Proteomes" id="UP000282582">
    <property type="component" value="Unassembled WGS sequence"/>
</dbReference>
<evidence type="ECO:0000256" key="1">
    <source>
        <dbReference type="SAM" id="SignalP"/>
    </source>
</evidence>
<organism evidence="2 3">
    <name type="scientific">Hortaea werneckii</name>
    <name type="common">Black yeast</name>
    <name type="synonym">Cladosporium werneckii</name>
    <dbReference type="NCBI Taxonomy" id="91943"/>
    <lineage>
        <taxon>Eukaryota</taxon>
        <taxon>Fungi</taxon>
        <taxon>Dikarya</taxon>
        <taxon>Ascomycota</taxon>
        <taxon>Pezizomycotina</taxon>
        <taxon>Dothideomycetes</taxon>
        <taxon>Dothideomycetidae</taxon>
        <taxon>Mycosphaerellales</taxon>
        <taxon>Teratosphaeriaceae</taxon>
        <taxon>Hortaea</taxon>
    </lineage>
</organism>
<dbReference type="InterPro" id="IPR038883">
    <property type="entry name" value="AN11006-like"/>
</dbReference>
<evidence type="ECO:0008006" key="4">
    <source>
        <dbReference type="Google" id="ProtNLM"/>
    </source>
</evidence>
<evidence type="ECO:0000313" key="3">
    <source>
        <dbReference type="Proteomes" id="UP000282582"/>
    </source>
</evidence>
<name>A0A3M6YN88_HORWE</name>
<keyword evidence="1" id="KW-0732">Signal</keyword>
<comment type="caution">
    <text evidence="2">The sequence shown here is derived from an EMBL/GenBank/DDBJ whole genome shotgun (WGS) entry which is preliminary data.</text>
</comment>
<dbReference type="AlphaFoldDB" id="A0A3M6YN88"/>
<protein>
    <recommendedName>
        <fullName evidence="4">F-box domain-containing protein</fullName>
    </recommendedName>
</protein>
<gene>
    <name evidence="2" type="ORF">D0868_06986</name>
</gene>
<dbReference type="EMBL" id="QWIK01000552">
    <property type="protein sequence ID" value="RMY04359.1"/>
    <property type="molecule type" value="Genomic_DNA"/>
</dbReference>
<evidence type="ECO:0000313" key="2">
    <source>
        <dbReference type="EMBL" id="RMY04359.1"/>
    </source>
</evidence>
<sequence length="235" mass="26900">MFNLMFIFMFTSTVLGFGGRKEIMTLYHTNPTTLQSLPAELRVRIYDYLFTNHSPWILLHIYHDVYNLDLPIYLNLPPPGSLGLMRTCQQLERETSAHLYGSTNVSVCLRASSARAHLRSSSCLGTIDQVRFWPFISHLTLTLELLPKMDADAFITRLTCFLRAIRHGENLKTVVIRLSSDEDDRMPDCLEEVVKALCTGLKVRRQVDVIFDDDADGQSEYEKRLARRITTAVPT</sequence>
<feature type="signal peptide" evidence="1">
    <location>
        <begin position="1"/>
        <end position="16"/>
    </location>
</feature>